<dbReference type="PANTHER" id="PTHR43280">
    <property type="entry name" value="ARAC-FAMILY TRANSCRIPTIONAL REGULATOR"/>
    <property type="match status" value="1"/>
</dbReference>
<dbReference type="Pfam" id="PF12833">
    <property type="entry name" value="HTH_18"/>
    <property type="match status" value="1"/>
</dbReference>
<dbReference type="InterPro" id="IPR041522">
    <property type="entry name" value="CdaR_GGDEF"/>
</dbReference>
<accession>A0AAU8NDN1</accession>
<dbReference type="RefSeq" id="WP_342552758.1">
    <property type="nucleotide sequence ID" value="NZ_CP159992.1"/>
</dbReference>
<dbReference type="InterPro" id="IPR018062">
    <property type="entry name" value="HTH_AraC-typ_CS"/>
</dbReference>
<dbReference type="InterPro" id="IPR018060">
    <property type="entry name" value="HTH_AraC"/>
</dbReference>
<name>A0AAU8NDN1_9BACL</name>
<dbReference type="AlphaFoldDB" id="A0AAU8NDN1"/>
<sequence>MRTISYLQKMIIFGLLLSIVPILLTGIAAFIYSSNQSELHRTQTNQQLLEQLQSNVEHKLAAVSYMLDQAVRSPITLRSLSAPNPDQRIGRLRADVIQTEFQHMKSWEPLLDIILVNQSQDWLIDHVGFYANTRFPLSLPMKELVADTLTSGWQLAPSSIFNNEKDNEQRISSEQASDPACNYHITLARTIPDVKESSNAALVAGIPACFMQNPLGQSAATEFASSRLIIINREQRIITHPDASYIGQPLSAISMEDQTNGETIKMLTPVTYSEAFAEREVRFANTDYSITYSSPTLKGWTYILISPENTLTKEYIEIGFQTLYLSTALLLISLLLAWLGSRRMLAPIRRILAQLGENMIIIGNGHTVLPNQKIVKQPDELEQIRLGVTRLSNARSQLESTLNQQQGQIRTYFMMQLLQGRIHLNTLHDSLREQGYTLQLEAWKHTAVAVIQPELLNHKRYTMEDRSLLLFALQNILQESIKPEQQMLPIVVEQNIVTVVGTNEGDKTTFCKQLLLLTEQLQQQIHEVLDLKVSIGLSQPHLLMNHIPQAYNEAMEALTHRLRLGTGIIIQYEQHDLASTAWLMIYPETLEYSLLQSIQQADETAAAIQLTEMLNTLFSMECAPGEYQTALMRLLTRILQLAQESGIPFGQICQGHRSLFRELHVLQYAAEIEHWFNHQVILPIIHIFKERQYAQYQHISEKIIAIIQQDYDKDLTLDECAIRLHYNANYLSSVFRRETGASFSEYLTRYRLNIAKKWLDESDWTVKEIAERLRYTNPQNFIRSFRKWEGMTPGRYREHKKHSERAVRG</sequence>
<dbReference type="GO" id="GO:0043565">
    <property type="term" value="F:sequence-specific DNA binding"/>
    <property type="evidence" value="ECO:0007669"/>
    <property type="project" value="InterPro"/>
</dbReference>
<protein>
    <submittedName>
        <fullName evidence="6">Helix-turn-helix domain-containing protein</fullName>
    </submittedName>
</protein>
<proteinExistence type="predicted"/>
<dbReference type="EMBL" id="CP159992">
    <property type="protein sequence ID" value="XCP95479.1"/>
    <property type="molecule type" value="Genomic_DNA"/>
</dbReference>
<keyword evidence="1" id="KW-0805">Transcription regulation</keyword>
<dbReference type="SUPFAM" id="SSF46689">
    <property type="entry name" value="Homeodomain-like"/>
    <property type="match status" value="2"/>
</dbReference>
<evidence type="ECO:0000256" key="3">
    <source>
        <dbReference type="ARBA" id="ARBA00023163"/>
    </source>
</evidence>
<keyword evidence="4" id="KW-1133">Transmembrane helix</keyword>
<keyword evidence="4" id="KW-0812">Transmembrane</keyword>
<dbReference type="PANTHER" id="PTHR43280:SF10">
    <property type="entry name" value="REGULATORY PROTEIN POCR"/>
    <property type="match status" value="1"/>
</dbReference>
<dbReference type="PROSITE" id="PS00041">
    <property type="entry name" value="HTH_ARAC_FAMILY_1"/>
    <property type="match status" value="1"/>
</dbReference>
<evidence type="ECO:0000313" key="6">
    <source>
        <dbReference type="EMBL" id="XCP95479.1"/>
    </source>
</evidence>
<evidence type="ECO:0000256" key="1">
    <source>
        <dbReference type="ARBA" id="ARBA00023015"/>
    </source>
</evidence>
<feature type="domain" description="HTH araC/xylS-type" evidence="5">
    <location>
        <begin position="701"/>
        <end position="799"/>
    </location>
</feature>
<evidence type="ECO:0000259" key="5">
    <source>
        <dbReference type="PROSITE" id="PS01124"/>
    </source>
</evidence>
<organism evidence="6">
    <name type="scientific">Paenibacillus sp. AN1007</name>
    <dbReference type="NCBI Taxonomy" id="3151385"/>
    <lineage>
        <taxon>Bacteria</taxon>
        <taxon>Bacillati</taxon>
        <taxon>Bacillota</taxon>
        <taxon>Bacilli</taxon>
        <taxon>Bacillales</taxon>
        <taxon>Paenibacillaceae</taxon>
        <taxon>Paenibacillus</taxon>
    </lineage>
</organism>
<reference evidence="6" key="1">
    <citation type="submission" date="2024-05" db="EMBL/GenBank/DDBJ databases">
        <title>Draft genome assemblies of 36 bacteria isolated from hibernating arctic ground squirrels.</title>
        <authorList>
            <person name="McKee H."/>
            <person name="Mullen L."/>
            <person name="Drown D.M."/>
            <person name="Duddleston K.N."/>
        </authorList>
    </citation>
    <scope>NUCLEOTIDE SEQUENCE</scope>
    <source>
        <strain evidence="6">AN1007</strain>
    </source>
</reference>
<keyword evidence="4" id="KW-0472">Membrane</keyword>
<dbReference type="InterPro" id="IPR009057">
    <property type="entry name" value="Homeodomain-like_sf"/>
</dbReference>
<dbReference type="SMART" id="SM00342">
    <property type="entry name" value="HTH_ARAC"/>
    <property type="match status" value="1"/>
</dbReference>
<feature type="transmembrane region" description="Helical" evidence="4">
    <location>
        <begin position="12"/>
        <end position="32"/>
    </location>
</feature>
<dbReference type="Gene3D" id="1.10.10.60">
    <property type="entry name" value="Homeodomain-like"/>
    <property type="match status" value="2"/>
</dbReference>
<keyword evidence="3" id="KW-0804">Transcription</keyword>
<feature type="transmembrane region" description="Helical" evidence="4">
    <location>
        <begin position="323"/>
        <end position="340"/>
    </location>
</feature>
<dbReference type="GO" id="GO:0003700">
    <property type="term" value="F:DNA-binding transcription factor activity"/>
    <property type="evidence" value="ECO:0007669"/>
    <property type="project" value="InterPro"/>
</dbReference>
<evidence type="ECO:0000256" key="2">
    <source>
        <dbReference type="ARBA" id="ARBA00023125"/>
    </source>
</evidence>
<dbReference type="Gene3D" id="3.30.450.20">
    <property type="entry name" value="PAS domain"/>
    <property type="match status" value="1"/>
</dbReference>
<evidence type="ECO:0000256" key="4">
    <source>
        <dbReference type="SAM" id="Phobius"/>
    </source>
</evidence>
<keyword evidence="2" id="KW-0238">DNA-binding</keyword>
<dbReference type="PROSITE" id="PS01124">
    <property type="entry name" value="HTH_ARAC_FAMILY_2"/>
    <property type="match status" value="1"/>
</dbReference>
<dbReference type="Pfam" id="PF17853">
    <property type="entry name" value="GGDEF_2"/>
    <property type="match status" value="1"/>
</dbReference>
<gene>
    <name evidence="6" type="ORF">ABXS70_01710</name>
</gene>